<comment type="caution">
    <text evidence="2">The sequence shown here is derived from an EMBL/GenBank/DDBJ whole genome shotgun (WGS) entry which is preliminary data.</text>
</comment>
<dbReference type="Proteomes" id="UP000324222">
    <property type="component" value="Unassembled WGS sequence"/>
</dbReference>
<keyword evidence="3" id="KW-1185">Reference proteome</keyword>
<organism evidence="2 3">
    <name type="scientific">Portunus trituberculatus</name>
    <name type="common">Swimming crab</name>
    <name type="synonym">Neptunus trituberculatus</name>
    <dbReference type="NCBI Taxonomy" id="210409"/>
    <lineage>
        <taxon>Eukaryota</taxon>
        <taxon>Metazoa</taxon>
        <taxon>Ecdysozoa</taxon>
        <taxon>Arthropoda</taxon>
        <taxon>Crustacea</taxon>
        <taxon>Multicrustacea</taxon>
        <taxon>Malacostraca</taxon>
        <taxon>Eumalacostraca</taxon>
        <taxon>Eucarida</taxon>
        <taxon>Decapoda</taxon>
        <taxon>Pleocyemata</taxon>
        <taxon>Brachyura</taxon>
        <taxon>Eubrachyura</taxon>
        <taxon>Portunoidea</taxon>
        <taxon>Portunidae</taxon>
        <taxon>Portuninae</taxon>
        <taxon>Portunus</taxon>
    </lineage>
</organism>
<evidence type="ECO:0000313" key="3">
    <source>
        <dbReference type="Proteomes" id="UP000324222"/>
    </source>
</evidence>
<dbReference type="EMBL" id="VSRR010051645">
    <property type="protein sequence ID" value="MPC79632.1"/>
    <property type="molecule type" value="Genomic_DNA"/>
</dbReference>
<gene>
    <name evidence="2" type="ORF">E2C01_074169</name>
</gene>
<dbReference type="AlphaFoldDB" id="A0A5B7I7C7"/>
<sequence length="63" mass="7178">MLDFKHKHMSAESDDLTCWWVIAGRLLFITHPRLTNDARHTDTQTGGQEGKQVRREGEGKEAA</sequence>
<accession>A0A5B7I7C7</accession>
<reference evidence="2 3" key="1">
    <citation type="submission" date="2019-05" db="EMBL/GenBank/DDBJ databases">
        <title>Another draft genome of Portunus trituberculatus and its Hox gene families provides insights of decapod evolution.</title>
        <authorList>
            <person name="Jeong J.-H."/>
            <person name="Song I."/>
            <person name="Kim S."/>
            <person name="Choi T."/>
            <person name="Kim D."/>
            <person name="Ryu S."/>
            <person name="Kim W."/>
        </authorList>
    </citation>
    <scope>NUCLEOTIDE SEQUENCE [LARGE SCALE GENOMIC DNA]</scope>
    <source>
        <tissue evidence="2">Muscle</tissue>
    </source>
</reference>
<protein>
    <submittedName>
        <fullName evidence="2">Uncharacterized protein</fullName>
    </submittedName>
</protein>
<evidence type="ECO:0000256" key="1">
    <source>
        <dbReference type="SAM" id="MobiDB-lite"/>
    </source>
</evidence>
<evidence type="ECO:0000313" key="2">
    <source>
        <dbReference type="EMBL" id="MPC79632.1"/>
    </source>
</evidence>
<proteinExistence type="predicted"/>
<feature type="region of interest" description="Disordered" evidence="1">
    <location>
        <begin position="33"/>
        <end position="63"/>
    </location>
</feature>
<name>A0A5B7I7C7_PORTR</name>
<feature type="compositionally biased region" description="Basic and acidic residues" evidence="1">
    <location>
        <begin position="51"/>
        <end position="63"/>
    </location>
</feature>